<proteinExistence type="predicted"/>
<dbReference type="InterPro" id="IPR029068">
    <property type="entry name" value="Glyas_Bleomycin-R_OHBP_Dase"/>
</dbReference>
<reference evidence="3 4" key="1">
    <citation type="submission" date="2014-08" db="EMBL/GenBank/DDBJ databases">
        <authorList>
            <person name="den Bakker H.C."/>
        </authorList>
    </citation>
    <scope>NUCLEOTIDE SEQUENCE [LARGE SCALE GENOMIC DNA]</scope>
    <source>
        <strain evidence="3 4">DSM 18334</strain>
    </source>
</reference>
<sequence length="291" mass="31948">MSGTTTTLHQDVEIGLVQIRVSQLEHSLDFYQNVVGLKVLRQKSREVEMTADGQNVLLILREIEHAKVLRRNSVAGLYHFAILVPDRPSLGLVLRNLISSGIHVGQGDHLVSEALYIQDPDNNGIEIYRDRPRDSWRHDAEGHVVMSTDPVDVDGLLAASEDLTWSGLPEGTVIGHVHFHVGDLGKAKGFYVDLLGFELTAYYGDAAMFISAGGYHHHIGLNIWAGQGAPAAPEDAAGIDYFTLLLPSEEERAVVVERVRKAGYTVDEVDGAPALRDPWNIGIKLVVKHSL</sequence>
<dbReference type="Pfam" id="PF00903">
    <property type="entry name" value="Glyoxalase"/>
    <property type="match status" value="2"/>
</dbReference>
<dbReference type="InterPro" id="IPR018146">
    <property type="entry name" value="Glyoxalase_1_CS"/>
</dbReference>
<dbReference type="Proteomes" id="UP000029734">
    <property type="component" value="Unassembled WGS sequence"/>
</dbReference>
<feature type="domain" description="VOC" evidence="2">
    <location>
        <begin position="173"/>
        <end position="291"/>
    </location>
</feature>
<dbReference type="GO" id="GO:0004462">
    <property type="term" value="F:lactoylglutathione lyase activity"/>
    <property type="evidence" value="ECO:0007669"/>
    <property type="project" value="InterPro"/>
</dbReference>
<dbReference type="GO" id="GO:0046872">
    <property type="term" value="F:metal ion binding"/>
    <property type="evidence" value="ECO:0007669"/>
    <property type="project" value="UniProtKB-KW"/>
</dbReference>
<accession>A0A098M3J8</accession>
<name>A0A098M3J8_9BACL</name>
<dbReference type="AlphaFoldDB" id="A0A098M3J8"/>
<dbReference type="PROSITE" id="PS00934">
    <property type="entry name" value="GLYOXALASE_I_1"/>
    <property type="match status" value="1"/>
</dbReference>
<evidence type="ECO:0000259" key="2">
    <source>
        <dbReference type="PROSITE" id="PS51819"/>
    </source>
</evidence>
<dbReference type="PROSITE" id="PS51819">
    <property type="entry name" value="VOC"/>
    <property type="match status" value="2"/>
</dbReference>
<dbReference type="CDD" id="cd16359">
    <property type="entry name" value="VOC_BsCatE_like_C"/>
    <property type="match status" value="1"/>
</dbReference>
<dbReference type="SUPFAM" id="SSF54593">
    <property type="entry name" value="Glyoxalase/Bleomycin resistance protein/Dihydroxybiphenyl dioxygenase"/>
    <property type="match status" value="2"/>
</dbReference>
<dbReference type="STRING" id="268407.PWYN_17900"/>
<evidence type="ECO:0000313" key="4">
    <source>
        <dbReference type="Proteomes" id="UP000029734"/>
    </source>
</evidence>
<dbReference type="eggNOG" id="COG2514">
    <property type="taxonomic scope" value="Bacteria"/>
</dbReference>
<comment type="caution">
    <text evidence="3">The sequence shown here is derived from an EMBL/GenBank/DDBJ whole genome shotgun (WGS) entry which is preliminary data.</text>
</comment>
<organism evidence="3 4">
    <name type="scientific">Paenibacillus wynnii</name>
    <dbReference type="NCBI Taxonomy" id="268407"/>
    <lineage>
        <taxon>Bacteria</taxon>
        <taxon>Bacillati</taxon>
        <taxon>Bacillota</taxon>
        <taxon>Bacilli</taxon>
        <taxon>Bacillales</taxon>
        <taxon>Paenibacillaceae</taxon>
        <taxon>Paenibacillus</taxon>
    </lineage>
</organism>
<dbReference type="PANTHER" id="PTHR43279">
    <property type="entry name" value="CATECHOL-2,3-DIOXYGENASE"/>
    <property type="match status" value="1"/>
</dbReference>
<feature type="domain" description="VOC" evidence="2">
    <location>
        <begin position="13"/>
        <end position="130"/>
    </location>
</feature>
<dbReference type="EMBL" id="JQCR01000003">
    <property type="protein sequence ID" value="KGE16588.1"/>
    <property type="molecule type" value="Genomic_DNA"/>
</dbReference>
<dbReference type="InterPro" id="IPR004360">
    <property type="entry name" value="Glyas_Fos-R_dOase_dom"/>
</dbReference>
<keyword evidence="1" id="KW-0479">Metal-binding</keyword>
<protein>
    <submittedName>
        <fullName evidence="3">Glyoxalase</fullName>
    </submittedName>
</protein>
<reference evidence="3 4" key="2">
    <citation type="submission" date="2014-10" db="EMBL/GenBank/DDBJ databases">
        <title>Comparative genomics of the Paenibacillus odorifer group.</title>
        <authorList>
            <person name="Tsai Y.-C."/>
            <person name="Martin N."/>
            <person name="Korlach J."/>
            <person name="Wiedmann M."/>
        </authorList>
    </citation>
    <scope>NUCLEOTIDE SEQUENCE [LARGE SCALE GENOMIC DNA]</scope>
    <source>
        <strain evidence="3 4">DSM 18334</strain>
    </source>
</reference>
<dbReference type="RefSeq" id="WP_036654601.1">
    <property type="nucleotide sequence ID" value="NZ_JQCR01000003.1"/>
</dbReference>
<dbReference type="PANTHER" id="PTHR43279:SF1">
    <property type="entry name" value="CATECHOL-2,3-DIOXYGENASE"/>
    <property type="match status" value="1"/>
</dbReference>
<evidence type="ECO:0000256" key="1">
    <source>
        <dbReference type="ARBA" id="ARBA00022723"/>
    </source>
</evidence>
<dbReference type="Gene3D" id="3.10.180.10">
    <property type="entry name" value="2,3-Dihydroxybiphenyl 1,2-Dioxygenase, domain 1"/>
    <property type="match status" value="2"/>
</dbReference>
<gene>
    <name evidence="3" type="ORF">PWYN_17900</name>
</gene>
<dbReference type="OrthoDB" id="9792626at2"/>
<keyword evidence="4" id="KW-1185">Reference proteome</keyword>
<evidence type="ECO:0000313" key="3">
    <source>
        <dbReference type="EMBL" id="KGE16588.1"/>
    </source>
</evidence>
<dbReference type="InterPro" id="IPR037523">
    <property type="entry name" value="VOC_core"/>
</dbReference>